<evidence type="ECO:0000256" key="21">
    <source>
        <dbReference type="PROSITE-ProRule" id="PRU01011"/>
    </source>
</evidence>
<dbReference type="InterPro" id="IPR018487">
    <property type="entry name" value="Hemopexin-like_repeat"/>
</dbReference>
<feature type="active site" evidence="15">
    <location>
        <position position="219"/>
    </location>
</feature>
<dbReference type="OrthoDB" id="406838at2759"/>
<evidence type="ECO:0000256" key="20">
    <source>
        <dbReference type="PIRSR" id="PIRSR621190-5"/>
    </source>
</evidence>
<dbReference type="InterPro" id="IPR006026">
    <property type="entry name" value="Peptidase_Metallo"/>
</dbReference>
<dbReference type="CDD" id="cd04278">
    <property type="entry name" value="ZnMc_MMP"/>
    <property type="match status" value="1"/>
</dbReference>
<feature type="repeat" description="Hemopexin" evidence="21">
    <location>
        <begin position="434"/>
        <end position="477"/>
    </location>
</feature>
<keyword evidence="8" id="KW-0677">Repeat</keyword>
<reference evidence="24" key="1">
    <citation type="submission" date="2025-08" db="UniProtKB">
        <authorList>
            <consortium name="Ensembl"/>
        </authorList>
    </citation>
    <scope>IDENTIFICATION</scope>
</reference>
<dbReference type="InterPro" id="IPR036365">
    <property type="entry name" value="PGBD-like_sf"/>
</dbReference>
<dbReference type="InterPro" id="IPR024079">
    <property type="entry name" value="MetalloPept_cat_dom_sf"/>
</dbReference>
<evidence type="ECO:0000256" key="7">
    <source>
        <dbReference type="ARBA" id="ARBA00022729"/>
    </source>
</evidence>
<dbReference type="PRINTS" id="PR00138">
    <property type="entry name" value="MATRIXIN"/>
</dbReference>
<dbReference type="CDD" id="cd00094">
    <property type="entry name" value="HX"/>
    <property type="match status" value="1"/>
</dbReference>
<dbReference type="InterPro" id="IPR018486">
    <property type="entry name" value="Hemopexin_CS"/>
</dbReference>
<evidence type="ECO:0000259" key="23">
    <source>
        <dbReference type="SMART" id="SM00235"/>
    </source>
</evidence>
<feature type="binding site" evidence="16">
    <location>
        <position position="218"/>
    </location>
    <ligand>
        <name>Zn(2+)</name>
        <dbReference type="ChEBI" id="CHEBI:29105"/>
        <label>2</label>
        <note>catalytic</note>
    </ligand>
</feature>
<keyword evidence="10 16" id="KW-0862">Zinc</keyword>
<dbReference type="PANTHER" id="PTHR10201:SF270">
    <property type="entry name" value="STROMELYSIN-2"/>
    <property type="match status" value="1"/>
</dbReference>
<keyword evidence="3" id="KW-0964">Secreted</keyword>
<dbReference type="FunFam" id="2.110.10.10:FF:000002">
    <property type="entry name" value="Matrix metallopeptidase 3"/>
    <property type="match status" value="1"/>
</dbReference>
<dbReference type="PROSITE" id="PS00024">
    <property type="entry name" value="HEMOPEXIN"/>
    <property type="match status" value="1"/>
</dbReference>
<feature type="binding site" evidence="17">
    <location>
        <position position="170"/>
    </location>
    <ligand>
        <name>Zn(2+)</name>
        <dbReference type="ChEBI" id="CHEBI:29105"/>
        <label>1</label>
    </ligand>
</feature>
<dbReference type="AlphaFoldDB" id="A0A2K5DTQ5"/>
<dbReference type="InterPro" id="IPR033739">
    <property type="entry name" value="M10A_MMP"/>
</dbReference>
<keyword evidence="9" id="KW-0378">Hydrolase</keyword>
<feature type="disulfide bond" evidence="18">
    <location>
        <begin position="290"/>
        <end position="477"/>
    </location>
</feature>
<feature type="binding site" evidence="17">
    <location>
        <position position="341"/>
    </location>
    <ligand>
        <name>Ca(2+)</name>
        <dbReference type="ChEBI" id="CHEBI:29108"/>
        <label>4</label>
    </ligand>
</feature>
<dbReference type="SMART" id="SM00120">
    <property type="entry name" value="HX"/>
    <property type="match status" value="4"/>
</dbReference>
<evidence type="ECO:0000256" key="12">
    <source>
        <dbReference type="ARBA" id="ARBA00023049"/>
    </source>
</evidence>
<feature type="binding site" evidence="17">
    <location>
        <position position="124"/>
    </location>
    <ligand>
        <name>Ca(2+)</name>
        <dbReference type="ChEBI" id="CHEBI:29108"/>
        <label>1</label>
    </ligand>
</feature>
<dbReference type="GO" id="GO:0030574">
    <property type="term" value="P:collagen catabolic process"/>
    <property type="evidence" value="ECO:0007669"/>
    <property type="project" value="TreeGrafter"/>
</dbReference>
<feature type="short sequence motif" description="Cysteine switch" evidence="20">
    <location>
        <begin position="90"/>
        <end position="97"/>
    </location>
</feature>
<evidence type="ECO:0000256" key="9">
    <source>
        <dbReference type="ARBA" id="ARBA00022801"/>
    </source>
</evidence>
<feature type="binding site" evidence="17">
    <location>
        <position position="343"/>
    </location>
    <ligand>
        <name>Ca(2+)</name>
        <dbReference type="ChEBI" id="CHEBI:29108"/>
        <label>5</label>
    </ligand>
</feature>
<dbReference type="InterPro" id="IPR002477">
    <property type="entry name" value="Peptidoglycan-bd-like"/>
</dbReference>
<feature type="binding site" evidence="17">
    <location>
        <position position="198"/>
    </location>
    <ligand>
        <name>Ca(2+)</name>
        <dbReference type="ChEBI" id="CHEBI:29108"/>
        <label>3</label>
    </ligand>
</feature>
<keyword evidence="4" id="KW-0272">Extracellular matrix</keyword>
<dbReference type="PIRSF" id="PIRSF001191">
    <property type="entry name" value="Peptidase_M10A_matrix"/>
    <property type="match status" value="1"/>
</dbReference>
<comment type="subcellular location">
    <subcellularLocation>
        <location evidence="1">Secreted</location>
        <location evidence="1">Extracellular space</location>
        <location evidence="1">Extracellular matrix</location>
    </subcellularLocation>
</comment>
<feature type="binding site" evidence="17">
    <location>
        <position position="168"/>
    </location>
    <ligand>
        <name>Zn(2+)</name>
        <dbReference type="ChEBI" id="CHEBI:29105"/>
        <label>1</label>
    </ligand>
</feature>
<dbReference type="KEGG" id="anan:105719201"/>
<protein>
    <submittedName>
        <fullName evidence="24">Matrix metallopeptidase 3</fullName>
    </submittedName>
</protein>
<dbReference type="Pfam" id="PF01471">
    <property type="entry name" value="PG_binding_1"/>
    <property type="match status" value="1"/>
</dbReference>
<dbReference type="InterPro" id="IPR021190">
    <property type="entry name" value="Pept_M10A"/>
</dbReference>
<feature type="binding site" evidence="17">
    <location>
        <position position="299"/>
    </location>
    <ligand>
        <name>Ca(2+)</name>
        <dbReference type="ChEBI" id="CHEBI:29108"/>
        <label>5</label>
    </ligand>
</feature>
<accession>A0A2K5DTQ5</accession>
<feature type="binding site" evidence="17">
    <location>
        <position position="176"/>
    </location>
    <ligand>
        <name>Ca(2+)</name>
        <dbReference type="ChEBI" id="CHEBI:29108"/>
        <label>3</label>
    </ligand>
</feature>
<feature type="signal peptide" evidence="22">
    <location>
        <begin position="1"/>
        <end position="17"/>
    </location>
</feature>
<feature type="repeat" description="Hemopexin" evidence="21">
    <location>
        <begin position="385"/>
        <end position="433"/>
    </location>
</feature>
<dbReference type="PANTHER" id="PTHR10201">
    <property type="entry name" value="MATRIX METALLOPROTEINASE"/>
    <property type="match status" value="1"/>
</dbReference>
<keyword evidence="5" id="KW-0645">Protease</keyword>
<feature type="binding site" evidence="17">
    <location>
        <position position="196"/>
    </location>
    <ligand>
        <name>Zn(2+)</name>
        <dbReference type="ChEBI" id="CHEBI:29105"/>
        <label>1</label>
    </ligand>
</feature>
<evidence type="ECO:0000256" key="5">
    <source>
        <dbReference type="ARBA" id="ARBA00022670"/>
    </source>
</evidence>
<feature type="binding site" evidence="17">
    <location>
        <position position="297"/>
    </location>
    <ligand>
        <name>Ca(2+)</name>
        <dbReference type="ChEBI" id="CHEBI:29108"/>
        <label>4</label>
    </ligand>
</feature>
<keyword evidence="11 17" id="KW-0106">Calcium</keyword>
<dbReference type="SUPFAM" id="SSF55486">
    <property type="entry name" value="Metalloproteases ('zincins'), catalytic domain"/>
    <property type="match status" value="1"/>
</dbReference>
<proteinExistence type="inferred from homology"/>
<feature type="binding site" description="in inhibited form" evidence="17">
    <location>
        <position position="92"/>
    </location>
    <ligand>
        <name>Zn(2+)</name>
        <dbReference type="ChEBI" id="CHEBI:29105"/>
        <label>2</label>
        <note>catalytic</note>
    </ligand>
</feature>
<dbReference type="SUPFAM" id="SSF50923">
    <property type="entry name" value="Hemopexin-like domain"/>
    <property type="match status" value="1"/>
</dbReference>
<dbReference type="GO" id="GO:0031012">
    <property type="term" value="C:extracellular matrix"/>
    <property type="evidence" value="ECO:0007669"/>
    <property type="project" value="InterPro"/>
</dbReference>
<comment type="cofactor">
    <cofactor evidence="17">
        <name>Zn(2+)</name>
        <dbReference type="ChEBI" id="CHEBI:29105"/>
    </cofactor>
    <text evidence="17">Binds 2 Zn(2+) ions per subunit.</text>
</comment>
<evidence type="ECO:0000256" key="11">
    <source>
        <dbReference type="ARBA" id="ARBA00022837"/>
    </source>
</evidence>
<evidence type="ECO:0000256" key="16">
    <source>
        <dbReference type="PIRSR" id="PIRSR001191-2"/>
    </source>
</evidence>
<keyword evidence="6 16" id="KW-0479">Metal-binding</keyword>
<dbReference type="Pfam" id="PF00413">
    <property type="entry name" value="Peptidase_M10"/>
    <property type="match status" value="1"/>
</dbReference>
<dbReference type="FunFam" id="3.40.390.10:FF:000007">
    <property type="entry name" value="Collagenase 3"/>
    <property type="match status" value="1"/>
</dbReference>
<dbReference type="Gene3D" id="3.40.390.10">
    <property type="entry name" value="Collagenase (Catalytic Domain)"/>
    <property type="match status" value="1"/>
</dbReference>
<dbReference type="OMA" id="NLEPEFH"/>
<feature type="binding site" evidence="17">
    <location>
        <position position="236"/>
    </location>
    <ligand>
        <name>Zn(2+)</name>
        <dbReference type="ChEBI" id="CHEBI:29105"/>
        <label>2</label>
        <note>catalytic</note>
    </ligand>
</feature>
<gene>
    <name evidence="24" type="primary">MMP3</name>
</gene>
<dbReference type="GO" id="GO:0008270">
    <property type="term" value="F:zinc ion binding"/>
    <property type="evidence" value="ECO:0007669"/>
    <property type="project" value="InterPro"/>
</dbReference>
<evidence type="ECO:0000256" key="17">
    <source>
        <dbReference type="PIRSR" id="PIRSR621190-2"/>
    </source>
</evidence>
<evidence type="ECO:0000256" key="13">
    <source>
        <dbReference type="ARBA" id="ARBA00023145"/>
    </source>
</evidence>
<evidence type="ECO:0000256" key="18">
    <source>
        <dbReference type="PIRSR" id="PIRSR621190-3"/>
    </source>
</evidence>
<organism evidence="24 25">
    <name type="scientific">Aotus nancymaae</name>
    <name type="common">Ma's night monkey</name>
    <dbReference type="NCBI Taxonomy" id="37293"/>
    <lineage>
        <taxon>Eukaryota</taxon>
        <taxon>Metazoa</taxon>
        <taxon>Chordata</taxon>
        <taxon>Craniata</taxon>
        <taxon>Vertebrata</taxon>
        <taxon>Euteleostomi</taxon>
        <taxon>Mammalia</taxon>
        <taxon>Eutheria</taxon>
        <taxon>Euarchontoglires</taxon>
        <taxon>Primates</taxon>
        <taxon>Haplorrhini</taxon>
        <taxon>Platyrrhini</taxon>
        <taxon>Aotidae</taxon>
        <taxon>Aotus</taxon>
    </lineage>
</organism>
<keyword evidence="12" id="KW-0482">Metalloprotease</keyword>
<keyword evidence="14 18" id="KW-1015">Disulfide bond</keyword>
<feature type="binding site" evidence="17">
    <location>
        <position position="438"/>
    </location>
    <ligand>
        <name>Ca(2+)</name>
        <dbReference type="ChEBI" id="CHEBI:29108"/>
        <label>4</label>
    </ligand>
</feature>
<feature type="modified residue" description="Phosphotyrosine; by PKDCC" evidence="19">
    <location>
        <position position="372"/>
    </location>
</feature>
<feature type="domain" description="Peptidase metallopeptidase" evidence="23">
    <location>
        <begin position="105"/>
        <end position="265"/>
    </location>
</feature>
<feature type="repeat" description="Hemopexin" evidence="21">
    <location>
        <begin position="287"/>
        <end position="336"/>
    </location>
</feature>
<dbReference type="SUPFAM" id="SSF47090">
    <property type="entry name" value="PGBD-like"/>
    <property type="match status" value="1"/>
</dbReference>
<dbReference type="InterPro" id="IPR036375">
    <property type="entry name" value="Hemopexin-like_dom_sf"/>
</dbReference>
<feature type="binding site" evidence="17">
    <location>
        <position position="183"/>
    </location>
    <ligand>
        <name>Zn(2+)</name>
        <dbReference type="ChEBI" id="CHEBI:29105"/>
        <label>1</label>
    </ligand>
</feature>
<dbReference type="SMART" id="SM00235">
    <property type="entry name" value="ZnMc"/>
    <property type="match status" value="1"/>
</dbReference>
<dbReference type="Gene3D" id="2.110.10.10">
    <property type="entry name" value="Hemopexin-like domain"/>
    <property type="match status" value="1"/>
</dbReference>
<evidence type="ECO:0000256" key="1">
    <source>
        <dbReference type="ARBA" id="ARBA00004498"/>
    </source>
</evidence>
<evidence type="ECO:0000313" key="25">
    <source>
        <dbReference type="Proteomes" id="UP000233020"/>
    </source>
</evidence>
<keyword evidence="7 22" id="KW-0732">Signal</keyword>
<dbReference type="Ensembl" id="ENSANAT00000042264.1">
    <property type="protein sequence ID" value="ENSANAP00000024345.1"/>
    <property type="gene ID" value="ENSANAG00000029899.1"/>
</dbReference>
<dbReference type="GO" id="GO:0006508">
    <property type="term" value="P:proteolysis"/>
    <property type="evidence" value="ECO:0007669"/>
    <property type="project" value="UniProtKB-KW"/>
</dbReference>
<evidence type="ECO:0000256" key="2">
    <source>
        <dbReference type="ARBA" id="ARBA00010370"/>
    </source>
</evidence>
<feature type="binding site" evidence="17">
    <location>
        <position position="391"/>
    </location>
    <ligand>
        <name>Ca(2+)</name>
        <dbReference type="ChEBI" id="CHEBI:29108"/>
        <label>5</label>
    </ligand>
</feature>
<feature type="binding site" evidence="17">
    <location>
        <position position="199"/>
    </location>
    <ligand>
        <name>Ca(2+)</name>
        <dbReference type="ChEBI" id="CHEBI:29108"/>
        <label>1</label>
    </ligand>
</feature>
<feature type="binding site" evidence="16">
    <location>
        <position position="228"/>
    </location>
    <ligand>
        <name>Zn(2+)</name>
        <dbReference type="ChEBI" id="CHEBI:29105"/>
        <label>2</label>
        <note>catalytic</note>
    </ligand>
</feature>
<feature type="binding site" evidence="17">
    <location>
        <position position="158"/>
    </location>
    <ligand>
        <name>Ca(2+)</name>
        <dbReference type="ChEBI" id="CHEBI:29108"/>
        <label>2</label>
    </ligand>
</feature>
<feature type="chain" id="PRO_5017355546" evidence="22">
    <location>
        <begin position="18"/>
        <end position="477"/>
    </location>
</feature>
<evidence type="ECO:0000256" key="4">
    <source>
        <dbReference type="ARBA" id="ARBA00022530"/>
    </source>
</evidence>
<evidence type="ECO:0000256" key="6">
    <source>
        <dbReference type="ARBA" id="ARBA00022723"/>
    </source>
</evidence>
<evidence type="ECO:0000256" key="3">
    <source>
        <dbReference type="ARBA" id="ARBA00022525"/>
    </source>
</evidence>
<feature type="repeat" description="Hemopexin" evidence="21">
    <location>
        <begin position="337"/>
        <end position="383"/>
    </location>
</feature>
<evidence type="ECO:0000256" key="19">
    <source>
        <dbReference type="PIRSR" id="PIRSR621190-4"/>
    </source>
</evidence>
<dbReference type="Pfam" id="PF00045">
    <property type="entry name" value="Hemopexin"/>
    <property type="match status" value="4"/>
</dbReference>
<dbReference type="GO" id="GO:0004222">
    <property type="term" value="F:metalloendopeptidase activity"/>
    <property type="evidence" value="ECO:0007669"/>
    <property type="project" value="InterPro"/>
</dbReference>
<evidence type="ECO:0000256" key="14">
    <source>
        <dbReference type="ARBA" id="ARBA00023157"/>
    </source>
</evidence>
<feature type="binding site" evidence="17">
    <location>
        <position position="440"/>
    </location>
    <ligand>
        <name>Ca(2+)</name>
        <dbReference type="ChEBI" id="CHEBI:29108"/>
        <label>5</label>
    </ligand>
</feature>
<reference evidence="24" key="2">
    <citation type="submission" date="2025-09" db="UniProtKB">
        <authorList>
            <consortium name="Ensembl"/>
        </authorList>
    </citation>
    <scope>IDENTIFICATION</scope>
</reference>
<sequence length="477" mass="54286">MMHLALLVLLCLPVCSAYPLSGAAQEEASNMDLAQQYLEKYYNLETDMKQLVRRKDSNLIVKKIQGMQKFFGLEVTGKLDSDTLEVMRQPRCGVPDVGHFNTFPGMPKWRKTHLTYRIVKYTTDLPRDAVDSAIEKALKVWEEVTPLTFSRLYEGEADIMISFVVKEHGDFYSFDGPGYSLAHAYPPGPGFYGDIHFDDDEKWTEDTSGTNLFLVAAHELGHSLGLFHSANTEALMHPVYNSFTDLTLFRLSQDDVNGIQSLYGPPPASPEEPLVPTKSAPSVPGTPAKCDTALSFDAISTLRGEYLFFKDRYFWRKSNWNLEPEFHLISTFWPSLPSYLDAAYEDKSRDIVFIFKGNELWAIRGNEVQAGYPRGIHTLGFPPTIKKIDAAVSHKEKKKTYFFVEDKYWRFDENSQSMEQGFPRLIADDFPGVKPKVDAVLQAFGFFYFFSGSSQFEFDPNARMVTNILKSNSWLHC</sequence>
<name>A0A2K5DTQ5_AOTNA</name>
<feature type="binding site" evidence="17">
    <location>
        <position position="175"/>
    </location>
    <ligand>
        <name>Ca(2+)</name>
        <dbReference type="ChEBI" id="CHEBI:29108"/>
        <label>3</label>
    </ligand>
</feature>
<evidence type="ECO:0000256" key="8">
    <source>
        <dbReference type="ARBA" id="ARBA00022737"/>
    </source>
</evidence>
<feature type="binding site" evidence="17">
    <location>
        <position position="194"/>
    </location>
    <ligand>
        <name>Ca(2+)</name>
        <dbReference type="ChEBI" id="CHEBI:29108"/>
        <label>2</label>
    </ligand>
</feature>
<dbReference type="InterPro" id="IPR000585">
    <property type="entry name" value="Hemopexin-like_dom"/>
</dbReference>
<dbReference type="GO" id="GO:0030198">
    <property type="term" value="P:extracellular matrix organization"/>
    <property type="evidence" value="ECO:0007669"/>
    <property type="project" value="TreeGrafter"/>
</dbReference>
<dbReference type="PROSITE" id="PS51642">
    <property type="entry name" value="HEMOPEXIN_2"/>
    <property type="match status" value="4"/>
</dbReference>
<evidence type="ECO:0000313" key="24">
    <source>
        <dbReference type="Ensembl" id="ENSANAP00000024345.1"/>
    </source>
</evidence>
<feature type="binding site" evidence="16">
    <location>
        <position position="222"/>
    </location>
    <ligand>
        <name>Zn(2+)</name>
        <dbReference type="ChEBI" id="CHEBI:29105"/>
        <label>2</label>
        <note>catalytic</note>
    </ligand>
</feature>
<dbReference type="InterPro" id="IPR021158">
    <property type="entry name" value="Pept_M10A_Zn_BS"/>
</dbReference>
<evidence type="ECO:0000256" key="22">
    <source>
        <dbReference type="SAM" id="SignalP"/>
    </source>
</evidence>
<feature type="binding site" evidence="17">
    <location>
        <position position="201"/>
    </location>
    <ligand>
        <name>Ca(2+)</name>
        <dbReference type="ChEBI" id="CHEBI:29108"/>
        <label>1</label>
    </ligand>
</feature>
<evidence type="ECO:0000256" key="10">
    <source>
        <dbReference type="ARBA" id="ARBA00022833"/>
    </source>
</evidence>
<dbReference type="PROSITE" id="PS00546">
    <property type="entry name" value="CYSTEINE_SWITCH"/>
    <property type="match status" value="1"/>
</dbReference>
<dbReference type="GeneTree" id="ENSGT00940000159759"/>
<keyword evidence="13" id="KW-0865">Zymogen</keyword>
<dbReference type="InterPro" id="IPR001818">
    <property type="entry name" value="Pept_M10_metallopeptidase"/>
</dbReference>
<dbReference type="Proteomes" id="UP000233020">
    <property type="component" value="Unplaced"/>
</dbReference>
<evidence type="ECO:0000256" key="15">
    <source>
        <dbReference type="PIRSR" id="PIRSR001191-1"/>
    </source>
</evidence>
<comment type="similarity">
    <text evidence="2">Belongs to the peptidase M10A family.</text>
</comment>
<keyword evidence="25" id="KW-1185">Reference proteome</keyword>
<feature type="binding site" evidence="17">
    <location>
        <position position="201"/>
    </location>
    <ligand>
        <name>Ca(2+)</name>
        <dbReference type="ChEBI" id="CHEBI:29108"/>
        <label>3</label>
    </ligand>
</feature>
<comment type="cofactor">
    <cofactor evidence="17">
        <name>Ca(2+)</name>
        <dbReference type="ChEBI" id="CHEBI:29108"/>
    </cofactor>
    <text evidence="17">Can bind about 5 Ca(2+) ions per subunit.</text>
</comment>